<comment type="caution">
    <text evidence="1">The sequence shown here is derived from an EMBL/GenBank/DDBJ whole genome shotgun (WGS) entry which is preliminary data.</text>
</comment>
<sequence>MDLRSQLTKRICKEEVKHLASMAESSFDDREFSEFFQLLYDEDARVSENIAWIMSHFNKVGWGRLDSKKQSLMEEAMHTSSTTELRLLLTIISKLPVSEEEITIPFIDFCLDNITKMAQSVAVKSLCIYLSFQQCKFFPELLHELEMILISYDGVPLSPGLKSARSKVLQAIAKNNKRNK</sequence>
<dbReference type="EMBL" id="JABZSQ010000056">
    <property type="protein sequence ID" value="MBF1414784.1"/>
    <property type="molecule type" value="Genomic_DNA"/>
</dbReference>
<dbReference type="RefSeq" id="WP_278567467.1">
    <property type="nucleotide sequence ID" value="NZ_JABZSV010000016.1"/>
</dbReference>
<organism evidence="1 2">
    <name type="scientific">Prevotella histicola</name>
    <dbReference type="NCBI Taxonomy" id="470565"/>
    <lineage>
        <taxon>Bacteria</taxon>
        <taxon>Pseudomonadati</taxon>
        <taxon>Bacteroidota</taxon>
        <taxon>Bacteroidia</taxon>
        <taxon>Bacteroidales</taxon>
        <taxon>Prevotellaceae</taxon>
        <taxon>Prevotella</taxon>
    </lineage>
</organism>
<accession>A0A930N6N9</accession>
<dbReference type="AlphaFoldDB" id="A0A930N6N9"/>
<dbReference type="Proteomes" id="UP000757461">
    <property type="component" value="Unassembled WGS sequence"/>
</dbReference>
<gene>
    <name evidence="1" type="ORF">HXN33_04290</name>
</gene>
<name>A0A930N6N9_9BACT</name>
<protein>
    <submittedName>
        <fullName evidence="1">Uncharacterized protein</fullName>
    </submittedName>
</protein>
<reference evidence="1" key="1">
    <citation type="submission" date="2020-04" db="EMBL/GenBank/DDBJ databases">
        <title>Deep metagenomics examines the oral microbiome during advanced dental caries in children, revealing novel taxa and co-occurrences with host molecules.</title>
        <authorList>
            <person name="Baker J.L."/>
            <person name="Morton J.T."/>
            <person name="Dinis M."/>
            <person name="Alvarez R."/>
            <person name="Tran N.C."/>
            <person name="Knight R."/>
            <person name="Edlund A."/>
        </authorList>
    </citation>
    <scope>NUCLEOTIDE SEQUENCE</scope>
    <source>
        <strain evidence="1">JCVI_25_bin.9</strain>
    </source>
</reference>
<proteinExistence type="predicted"/>
<evidence type="ECO:0000313" key="2">
    <source>
        <dbReference type="Proteomes" id="UP000757461"/>
    </source>
</evidence>
<evidence type="ECO:0000313" key="1">
    <source>
        <dbReference type="EMBL" id="MBF1414784.1"/>
    </source>
</evidence>